<keyword evidence="2" id="KW-0472">Membrane</keyword>
<evidence type="ECO:0000256" key="1">
    <source>
        <dbReference type="SAM" id="MobiDB-lite"/>
    </source>
</evidence>
<dbReference type="KEGG" id="sace:GIY23_07350"/>
<gene>
    <name evidence="3" type="ORF">GIY23_07350</name>
</gene>
<evidence type="ECO:0000256" key="2">
    <source>
        <dbReference type="SAM" id="Phobius"/>
    </source>
</evidence>
<keyword evidence="2" id="KW-1133">Transmembrane helix</keyword>
<dbReference type="EMBL" id="CP045929">
    <property type="protein sequence ID" value="QGK72114.1"/>
    <property type="molecule type" value="Genomic_DNA"/>
</dbReference>
<organism evidence="3 4">
    <name type="scientific">Allosaccharopolyspora coralli</name>
    <dbReference type="NCBI Taxonomy" id="2665642"/>
    <lineage>
        <taxon>Bacteria</taxon>
        <taxon>Bacillati</taxon>
        <taxon>Actinomycetota</taxon>
        <taxon>Actinomycetes</taxon>
        <taxon>Pseudonocardiales</taxon>
        <taxon>Pseudonocardiaceae</taxon>
        <taxon>Allosaccharopolyspora</taxon>
    </lineage>
</organism>
<evidence type="ECO:0000313" key="3">
    <source>
        <dbReference type="EMBL" id="QGK72114.1"/>
    </source>
</evidence>
<evidence type="ECO:0008006" key="5">
    <source>
        <dbReference type="Google" id="ProtNLM"/>
    </source>
</evidence>
<reference evidence="4" key="1">
    <citation type="submission" date="2019-11" db="EMBL/GenBank/DDBJ databases">
        <title>The complete genome sequence of Saccharopolyspora sp. E2A.</title>
        <authorList>
            <person name="Zhang G."/>
        </authorList>
    </citation>
    <scope>NUCLEOTIDE SEQUENCE [LARGE SCALE GENOMIC DNA]</scope>
    <source>
        <strain evidence="4">E2A</strain>
    </source>
</reference>
<feature type="transmembrane region" description="Helical" evidence="2">
    <location>
        <begin position="158"/>
        <end position="178"/>
    </location>
</feature>
<feature type="transmembrane region" description="Helical" evidence="2">
    <location>
        <begin position="382"/>
        <end position="406"/>
    </location>
</feature>
<dbReference type="Proteomes" id="UP000371041">
    <property type="component" value="Chromosome"/>
</dbReference>
<feature type="transmembrane region" description="Helical" evidence="2">
    <location>
        <begin position="190"/>
        <end position="209"/>
    </location>
</feature>
<name>A0A5Q3QFV6_9PSEU</name>
<feature type="region of interest" description="Disordered" evidence="1">
    <location>
        <begin position="453"/>
        <end position="560"/>
    </location>
</feature>
<feature type="region of interest" description="Disordered" evidence="1">
    <location>
        <begin position="583"/>
        <end position="603"/>
    </location>
</feature>
<feature type="transmembrane region" description="Helical" evidence="2">
    <location>
        <begin position="412"/>
        <end position="432"/>
    </location>
</feature>
<keyword evidence="4" id="KW-1185">Reference proteome</keyword>
<keyword evidence="2" id="KW-0812">Transmembrane</keyword>
<protein>
    <recommendedName>
        <fullName evidence="5">Magnesium transporter</fullName>
    </recommendedName>
</protein>
<proteinExistence type="predicted"/>
<feature type="transmembrane region" description="Helical" evidence="2">
    <location>
        <begin position="346"/>
        <end position="370"/>
    </location>
</feature>
<accession>A0A5Q3QFV6</accession>
<sequence>MVAAWRRPKRAHSREHPRRRGPLLATAAIVALQVLIGTPASGQPFDCKEAPNPERPGAGMVGALDPAPMGTGYPGSAYDEYGYAGLVWHTYDLGCGPQGITNPNALVDTWVGNELFNIGKNLVGATNGLHYALLSGDLLGPLDDAIATGSTALYESVFAPWFGVVALVLAVLLFRYIWQGDLAAIGKRTLWALAALWFAAATYLTPLVYTHALDDVVITGTSAVQAGFLREVGIDERNALPTVLHDQVVYRNWARGEFGSPDSPQAQELGRELLAAQAWSKREVLRGEDAGSPEEKKQQFEDVAGRMGSAYTTFQGVDGSRVGAGLLATLQGLAYTSFQLLAKASILLAQVLLRMVILAGPLIGLAALVYHQVLRSIGRVAGAAMLNVVMVSAMAGLHTMILTWIFDPLRGFSVLTQMLLAALVTTVFLLLVKPVRRIGQMVQLTVGRSGTDADTSPGIFSRFRGRKPEQPQDDFWDQVRSSDDSDAGGTRRARGRPEADTASVAGVAQRLDRDGAPELTGGGSPTARVESAPTLPASGTATPQRPGTPRALPEGRSSRVVDTAPVAAARWDVVNEPVLVPSRAGRPAWSEGTSRPHEPDVVSGRQVDVVFRPSRGLEVADGQYDR</sequence>
<evidence type="ECO:0000313" key="4">
    <source>
        <dbReference type="Proteomes" id="UP000371041"/>
    </source>
</evidence>
<dbReference type="AlphaFoldDB" id="A0A5Q3QFV6"/>